<evidence type="ECO:0008006" key="3">
    <source>
        <dbReference type="Google" id="ProtNLM"/>
    </source>
</evidence>
<dbReference type="SUPFAM" id="SSF110849">
    <property type="entry name" value="ParB/Sulfiredoxin"/>
    <property type="match status" value="1"/>
</dbReference>
<gene>
    <name evidence="1" type="ORF">C4F51_02370</name>
</gene>
<keyword evidence="2" id="KW-1185">Reference proteome</keyword>
<comment type="caution">
    <text evidence="1">The sequence shown here is derived from an EMBL/GenBank/DDBJ whole genome shotgun (WGS) entry which is preliminary data.</text>
</comment>
<reference evidence="1" key="1">
    <citation type="submission" date="2018-07" db="EMBL/GenBank/DDBJ databases">
        <title>Genome assembly of strain Ka43.</title>
        <authorList>
            <person name="Kukolya J."/>
            <person name="Nagy I."/>
            <person name="Horvath B."/>
            <person name="Toth A."/>
        </authorList>
    </citation>
    <scope>NUCLEOTIDE SEQUENCE</scope>
    <source>
        <strain evidence="1">KB43</strain>
    </source>
</reference>
<dbReference type="EMBL" id="PRDL01000001">
    <property type="protein sequence ID" value="MBE8716029.1"/>
    <property type="molecule type" value="Genomic_DNA"/>
</dbReference>
<protein>
    <recommendedName>
        <fullName evidence="3">ParB/Sulfiredoxin domain-containing protein</fullName>
    </recommendedName>
</protein>
<evidence type="ECO:0000313" key="2">
    <source>
        <dbReference type="Proteomes" id="UP000652567"/>
    </source>
</evidence>
<dbReference type="RefSeq" id="WP_193906811.1">
    <property type="nucleotide sequence ID" value="NZ_PRDL01000001.1"/>
</dbReference>
<dbReference type="InterPro" id="IPR036086">
    <property type="entry name" value="ParB/Sulfiredoxin_sf"/>
</dbReference>
<dbReference type="Proteomes" id="UP000652567">
    <property type="component" value="Unassembled WGS sequence"/>
</dbReference>
<name>A0A928V4L5_9GAMM</name>
<accession>A0A928V4L5</accession>
<evidence type="ECO:0000313" key="1">
    <source>
        <dbReference type="EMBL" id="MBE8716029.1"/>
    </source>
</evidence>
<dbReference type="AlphaFoldDB" id="A0A928V4L5"/>
<sequence length="308" mass="34936">MKLINLFDGDDNTVLKSGTSLHSICNRFLKKIGYSIEKIHHEKIHDMRGQFSHPISILYHGTAVPSLIDVDIAKGRGLLIYPLQKTTHPFVYSIYEAINSSDQSSSLRETLSHYYSCVQPSSAADWIGLPSTSNSPLQKFSPWALTMPWSSRTPDQLKTIRESTALEENKALGHRLSIEDGWHFWGPISATKLDIEIQRFTKLLNSMQANGFRRHNGHDGDIRAVILQKKDDWRWQVVGGEHRAAAICAFGYKTAPVRVLQVINRDDVDFWPGVCNGSFTRDEALRTFDIIFHGELPQVSQRWNTSDC</sequence>
<organism evidence="1 2">
    <name type="scientific">Cellvibrio polysaccharolyticus</name>
    <dbReference type="NCBI Taxonomy" id="2082724"/>
    <lineage>
        <taxon>Bacteria</taxon>
        <taxon>Pseudomonadati</taxon>
        <taxon>Pseudomonadota</taxon>
        <taxon>Gammaproteobacteria</taxon>
        <taxon>Cellvibrionales</taxon>
        <taxon>Cellvibrionaceae</taxon>
        <taxon>Cellvibrio</taxon>
    </lineage>
</organism>
<proteinExistence type="predicted"/>